<dbReference type="InterPro" id="IPR011994">
    <property type="entry name" value="Cytidylate_kinase_dom"/>
</dbReference>
<name>A0A7G9S8R2_9SPHN</name>
<keyword evidence="2 8" id="KW-0808">Transferase</keyword>
<dbReference type="KEGG" id="srhi:H9L12_07625"/>
<gene>
    <name evidence="8" type="primary">cmk</name>
    <name evidence="10" type="ORF">H9L12_07625</name>
</gene>
<dbReference type="HAMAP" id="MF_00238">
    <property type="entry name" value="Cytidyl_kinase_type1"/>
    <property type="match status" value="1"/>
</dbReference>
<dbReference type="InterPro" id="IPR027417">
    <property type="entry name" value="P-loop_NTPase"/>
</dbReference>
<dbReference type="InterPro" id="IPR003136">
    <property type="entry name" value="Cytidylate_kin"/>
</dbReference>
<evidence type="ECO:0000256" key="7">
    <source>
        <dbReference type="ARBA" id="ARBA00048478"/>
    </source>
</evidence>
<reference evidence="10 11" key="1">
    <citation type="submission" date="2020-08" db="EMBL/GenBank/DDBJ databases">
        <title>Genome sequence of Sphingomonas rhizophila KACC 19189T.</title>
        <authorList>
            <person name="Hyun D.-W."/>
            <person name="Bae J.-W."/>
        </authorList>
    </citation>
    <scope>NUCLEOTIDE SEQUENCE [LARGE SCALE GENOMIC DNA]</scope>
    <source>
        <strain evidence="10 11">KACC 19189</strain>
    </source>
</reference>
<protein>
    <recommendedName>
        <fullName evidence="8">Cytidylate kinase</fullName>
        <shortName evidence="8">CK</shortName>
        <ecNumber evidence="8">2.7.4.25</ecNumber>
    </recommendedName>
    <alternativeName>
        <fullName evidence="8">Cytidine monophosphate kinase</fullName>
        <shortName evidence="8">CMP kinase</shortName>
    </alternativeName>
</protein>
<dbReference type="GO" id="GO:0005737">
    <property type="term" value="C:cytoplasm"/>
    <property type="evidence" value="ECO:0007669"/>
    <property type="project" value="UniProtKB-SubCell"/>
</dbReference>
<evidence type="ECO:0000313" key="11">
    <source>
        <dbReference type="Proteomes" id="UP000515955"/>
    </source>
</evidence>
<dbReference type="CDD" id="cd02020">
    <property type="entry name" value="CMPK"/>
    <property type="match status" value="1"/>
</dbReference>
<dbReference type="GO" id="GO:0036431">
    <property type="term" value="F:dCMP kinase activity"/>
    <property type="evidence" value="ECO:0007669"/>
    <property type="project" value="InterPro"/>
</dbReference>
<dbReference type="EC" id="2.7.4.25" evidence="8"/>
<comment type="catalytic activity">
    <reaction evidence="6 8">
        <text>dCMP + ATP = dCDP + ADP</text>
        <dbReference type="Rhea" id="RHEA:25094"/>
        <dbReference type="ChEBI" id="CHEBI:30616"/>
        <dbReference type="ChEBI" id="CHEBI:57566"/>
        <dbReference type="ChEBI" id="CHEBI:58593"/>
        <dbReference type="ChEBI" id="CHEBI:456216"/>
        <dbReference type="EC" id="2.7.4.25"/>
    </reaction>
</comment>
<keyword evidence="4 8" id="KW-0418">Kinase</keyword>
<sequence length="221" mass="23270">MAQSSRSTLIAVDGPAASGKGTIARALAAHYGLPHMDTGVLYRSVALTLVRFGGDFDNEFEAVRAVAQLGQVDPADPELRSEVVGGVASRISAFPMLRAALFDRQRAFAGQDGGAVLDGRDIGTVIAPEASAKLYVTASPEARAQRRLAELEARGISVHYAEVLADIHARDERDSHRDFAPLARAADADLLDTSDLTVDEAIAAALALVEARLKRGLPSGV</sequence>
<dbReference type="RefSeq" id="WP_187541237.1">
    <property type="nucleotide sequence ID" value="NZ_CP060717.1"/>
</dbReference>
<evidence type="ECO:0000256" key="2">
    <source>
        <dbReference type="ARBA" id="ARBA00022679"/>
    </source>
</evidence>
<dbReference type="SUPFAM" id="SSF52540">
    <property type="entry name" value="P-loop containing nucleoside triphosphate hydrolases"/>
    <property type="match status" value="1"/>
</dbReference>
<proteinExistence type="inferred from homology"/>
<evidence type="ECO:0000256" key="4">
    <source>
        <dbReference type="ARBA" id="ARBA00022777"/>
    </source>
</evidence>
<dbReference type="AlphaFoldDB" id="A0A7G9S8R2"/>
<keyword evidence="5 8" id="KW-0067">ATP-binding</keyword>
<evidence type="ECO:0000256" key="3">
    <source>
        <dbReference type="ARBA" id="ARBA00022741"/>
    </source>
</evidence>
<dbReference type="Gene3D" id="3.40.50.300">
    <property type="entry name" value="P-loop containing nucleotide triphosphate hydrolases"/>
    <property type="match status" value="1"/>
</dbReference>
<dbReference type="GO" id="GO:0005524">
    <property type="term" value="F:ATP binding"/>
    <property type="evidence" value="ECO:0007669"/>
    <property type="project" value="UniProtKB-UniRule"/>
</dbReference>
<evidence type="ECO:0000256" key="1">
    <source>
        <dbReference type="ARBA" id="ARBA00009427"/>
    </source>
</evidence>
<dbReference type="EMBL" id="CP060717">
    <property type="protein sequence ID" value="QNN64237.1"/>
    <property type="molecule type" value="Genomic_DNA"/>
</dbReference>
<evidence type="ECO:0000256" key="8">
    <source>
        <dbReference type="HAMAP-Rule" id="MF_00238"/>
    </source>
</evidence>
<comment type="similarity">
    <text evidence="1 8">Belongs to the cytidylate kinase family. Type 1 subfamily.</text>
</comment>
<comment type="catalytic activity">
    <reaction evidence="7 8">
        <text>CMP + ATP = CDP + ADP</text>
        <dbReference type="Rhea" id="RHEA:11600"/>
        <dbReference type="ChEBI" id="CHEBI:30616"/>
        <dbReference type="ChEBI" id="CHEBI:58069"/>
        <dbReference type="ChEBI" id="CHEBI:60377"/>
        <dbReference type="ChEBI" id="CHEBI:456216"/>
        <dbReference type="EC" id="2.7.4.25"/>
    </reaction>
</comment>
<organism evidence="10 11">
    <name type="scientific">Sphingomonas rhizophila</name>
    <dbReference type="NCBI Taxonomy" id="2071607"/>
    <lineage>
        <taxon>Bacteria</taxon>
        <taxon>Pseudomonadati</taxon>
        <taxon>Pseudomonadota</taxon>
        <taxon>Alphaproteobacteria</taxon>
        <taxon>Sphingomonadales</taxon>
        <taxon>Sphingomonadaceae</taxon>
        <taxon>Sphingomonas</taxon>
    </lineage>
</organism>
<feature type="binding site" evidence="8">
    <location>
        <begin position="14"/>
        <end position="22"/>
    </location>
    <ligand>
        <name>ATP</name>
        <dbReference type="ChEBI" id="CHEBI:30616"/>
    </ligand>
</feature>
<evidence type="ECO:0000313" key="10">
    <source>
        <dbReference type="EMBL" id="QNN64237.1"/>
    </source>
</evidence>
<feature type="domain" description="Cytidylate kinase" evidence="9">
    <location>
        <begin position="10"/>
        <end position="209"/>
    </location>
</feature>
<keyword evidence="3 8" id="KW-0547">Nucleotide-binding</keyword>
<accession>A0A7G9S8R2</accession>
<comment type="subcellular location">
    <subcellularLocation>
        <location evidence="8">Cytoplasm</location>
    </subcellularLocation>
</comment>
<dbReference type="GO" id="GO:0006220">
    <property type="term" value="P:pyrimidine nucleotide metabolic process"/>
    <property type="evidence" value="ECO:0007669"/>
    <property type="project" value="UniProtKB-UniRule"/>
</dbReference>
<keyword evidence="8" id="KW-0963">Cytoplasm</keyword>
<keyword evidence="11" id="KW-1185">Reference proteome</keyword>
<evidence type="ECO:0000256" key="5">
    <source>
        <dbReference type="ARBA" id="ARBA00022840"/>
    </source>
</evidence>
<evidence type="ECO:0000256" key="6">
    <source>
        <dbReference type="ARBA" id="ARBA00047615"/>
    </source>
</evidence>
<dbReference type="Pfam" id="PF02224">
    <property type="entry name" value="Cytidylate_kin"/>
    <property type="match status" value="1"/>
</dbReference>
<evidence type="ECO:0000259" key="9">
    <source>
        <dbReference type="Pfam" id="PF02224"/>
    </source>
</evidence>
<dbReference type="Proteomes" id="UP000515955">
    <property type="component" value="Chromosome"/>
</dbReference>